<accession>A0ABU0DTC1</accession>
<dbReference type="PANTHER" id="PTHR43841">
    <property type="entry name" value="3-HYDROXYACYL-THIOESTER DEHYDRATASE HTDX-RELATED"/>
    <property type="match status" value="1"/>
</dbReference>
<dbReference type="PANTHER" id="PTHR43841:SF3">
    <property type="entry name" value="(3R)-HYDROXYACYL-ACP DEHYDRATASE SUBUNIT HADB"/>
    <property type="match status" value="1"/>
</dbReference>
<proteinExistence type="predicted"/>
<dbReference type="InterPro" id="IPR002539">
    <property type="entry name" value="MaoC-like_dom"/>
</dbReference>
<dbReference type="EMBL" id="JAUSUP010000003">
    <property type="protein sequence ID" value="MDQ0351711.1"/>
    <property type="molecule type" value="Genomic_DNA"/>
</dbReference>
<evidence type="ECO:0000259" key="1">
    <source>
        <dbReference type="Pfam" id="PF01575"/>
    </source>
</evidence>
<protein>
    <submittedName>
        <fullName evidence="2">Acyl dehydratase</fullName>
    </submittedName>
</protein>
<reference evidence="2 3" key="1">
    <citation type="submission" date="2023-07" db="EMBL/GenBank/DDBJ databases">
        <title>Genomic Encyclopedia of Type Strains, Phase IV (KMG-IV): sequencing the most valuable type-strain genomes for metagenomic binning, comparative biology and taxonomic classification.</title>
        <authorList>
            <person name="Goeker M."/>
        </authorList>
    </citation>
    <scope>NUCLEOTIDE SEQUENCE [LARGE SCALE GENOMIC DNA]</scope>
    <source>
        <strain evidence="2 3">DSM 15448</strain>
    </source>
</reference>
<feature type="domain" description="MaoC-like" evidence="1">
    <location>
        <begin position="9"/>
        <end position="103"/>
    </location>
</feature>
<dbReference type="Pfam" id="PF01575">
    <property type="entry name" value="MaoC_dehydratas"/>
    <property type="match status" value="1"/>
</dbReference>
<keyword evidence="3" id="KW-1185">Reference proteome</keyword>
<dbReference type="SUPFAM" id="SSF54637">
    <property type="entry name" value="Thioesterase/thiol ester dehydrase-isomerase"/>
    <property type="match status" value="1"/>
</dbReference>
<comment type="caution">
    <text evidence="2">The sequence shown here is derived from an EMBL/GenBank/DDBJ whole genome shotgun (WGS) entry which is preliminary data.</text>
</comment>
<dbReference type="Proteomes" id="UP001236723">
    <property type="component" value="Unassembled WGS sequence"/>
</dbReference>
<organism evidence="2 3">
    <name type="scientific">Alkalibacillus filiformis</name>
    <dbReference type="NCBI Taxonomy" id="200990"/>
    <lineage>
        <taxon>Bacteria</taxon>
        <taxon>Bacillati</taxon>
        <taxon>Bacillota</taxon>
        <taxon>Bacilli</taxon>
        <taxon>Bacillales</taxon>
        <taxon>Bacillaceae</taxon>
        <taxon>Alkalibacillus</taxon>
    </lineage>
</organism>
<name>A0ABU0DTC1_9BACI</name>
<dbReference type="Gene3D" id="3.10.129.10">
    <property type="entry name" value="Hotdog Thioesterase"/>
    <property type="match status" value="1"/>
</dbReference>
<dbReference type="CDD" id="cd03441">
    <property type="entry name" value="R_hydratase_like"/>
    <property type="match status" value="1"/>
</dbReference>
<sequence>MCSMCFRISHEFTVTEEKIRQYALLTGDDNPIHLEREEAERQGFQAPIAHGLLTMGLVMDMTSRFTQEGMRISDYEVRFIKPVYKDEAIEISAKVEASESQVQLKITGEKVQGLVVLEE</sequence>
<evidence type="ECO:0000313" key="2">
    <source>
        <dbReference type="EMBL" id="MDQ0351711.1"/>
    </source>
</evidence>
<dbReference type="InterPro" id="IPR029069">
    <property type="entry name" value="HotDog_dom_sf"/>
</dbReference>
<gene>
    <name evidence="2" type="ORF">J2R98_001528</name>
</gene>
<evidence type="ECO:0000313" key="3">
    <source>
        <dbReference type="Proteomes" id="UP001236723"/>
    </source>
</evidence>